<name>A0A1E1K9X7_9HELO</name>
<organism evidence="3 4">
    <name type="scientific">Rhynchosporium graminicola</name>
    <dbReference type="NCBI Taxonomy" id="2792576"/>
    <lineage>
        <taxon>Eukaryota</taxon>
        <taxon>Fungi</taxon>
        <taxon>Dikarya</taxon>
        <taxon>Ascomycota</taxon>
        <taxon>Pezizomycotina</taxon>
        <taxon>Leotiomycetes</taxon>
        <taxon>Helotiales</taxon>
        <taxon>Ploettnerulaceae</taxon>
        <taxon>Rhynchosporium</taxon>
    </lineage>
</organism>
<dbReference type="InParanoid" id="A0A1E1K9X7"/>
<evidence type="ECO:0000313" key="4">
    <source>
        <dbReference type="Proteomes" id="UP000178129"/>
    </source>
</evidence>
<feature type="region of interest" description="Disordered" evidence="2">
    <location>
        <begin position="20"/>
        <end position="57"/>
    </location>
</feature>
<dbReference type="EMBL" id="FJUW01000009">
    <property type="protein sequence ID" value="CZS94843.1"/>
    <property type="molecule type" value="Genomic_DNA"/>
</dbReference>
<evidence type="ECO:0000313" key="3">
    <source>
        <dbReference type="EMBL" id="CZS94843.1"/>
    </source>
</evidence>
<sequence length="772" mass="86466">MTTASPAVVATEQQNSDSVYKHYHGFPAPKGTTTSTIVPSLKEPASPTDSGPINEDSHVREPYWGPETDYIFEVHPLRLPKLSPIDSESNARVLAKMMRQKLLFEIMKFTGLEPRKRIIGSAYLYLDPLQPDLTEPHFYEWRFTPEYPGFPLRPLAKWREEETRACHVALKNGDVYLVDPRNPGPRPPREQGAVPEIGQKIPGSEAHNRQRLVAIAEAAFSKRIVTKTGITLFDYSLVLDGDGSQGLPGWRWKFPKSGIMSKFPELKNFWNWTTEEILHALHALLQNTLTLERLNHSQAHDAGFRVLPQAASTAPRPHNTYGLMSNESSRLYHNPIKPPYNPIKPRLPQTCNALLVNQNIHPIDSKLQINKPSSAGYYQNPINLETPNQARSEDRFMAHTNAAVAPRHPRHMDITLTPNSYTLDNLVTQLSDQSQLWKQDWKDLQASKARERSFAKANDEQATRIGVLEKALSEIERSGIALNGEQTSAQAAVPNGACVITGMEGFYKREISELKAQNEELKEVIQGQEEDFKNAIWLRDRNKELEAQLVEKNKEATSAYEALAVLSSSSALSRAAGLSTSGLESSQVKCDRCVRRNQFCVNPGGPCGYCRGINKVCTFETSTGIGDVLEKARKATESASQFLQRREYKSPYLMAKERATGRGDEEQSQVQGISILGRQEQQVQRASDSPQNFPKVVRPQSISSSTRDSERGTPQPAPTVDETLKRPADENLASVNKRLAMVYGVQSQHICDSPMNGTWETTVAELDEQFRF</sequence>
<feature type="compositionally biased region" description="Polar residues" evidence="2">
    <location>
        <begin position="679"/>
        <end position="692"/>
    </location>
</feature>
<feature type="region of interest" description="Disordered" evidence="2">
    <location>
        <begin position="179"/>
        <end position="201"/>
    </location>
</feature>
<feature type="coiled-coil region" evidence="1">
    <location>
        <begin position="504"/>
        <end position="562"/>
    </location>
</feature>
<comment type="caution">
    <text evidence="3">The sequence shown here is derived from an EMBL/GenBank/DDBJ whole genome shotgun (WGS) entry which is preliminary data.</text>
</comment>
<proteinExistence type="predicted"/>
<reference evidence="4" key="1">
    <citation type="submission" date="2016-03" db="EMBL/GenBank/DDBJ databases">
        <authorList>
            <person name="Ploux O."/>
        </authorList>
    </citation>
    <scope>NUCLEOTIDE SEQUENCE [LARGE SCALE GENOMIC DNA]</scope>
    <source>
        <strain evidence="4">UK7</strain>
    </source>
</reference>
<keyword evidence="1" id="KW-0175">Coiled coil</keyword>
<evidence type="ECO:0000256" key="2">
    <source>
        <dbReference type="SAM" id="MobiDB-lite"/>
    </source>
</evidence>
<accession>A0A1E1K9X7</accession>
<dbReference type="AlphaFoldDB" id="A0A1E1K9X7"/>
<evidence type="ECO:0000256" key="1">
    <source>
        <dbReference type="SAM" id="Coils"/>
    </source>
</evidence>
<keyword evidence="4" id="KW-1185">Reference proteome</keyword>
<feature type="region of interest" description="Disordered" evidence="2">
    <location>
        <begin position="679"/>
        <end position="729"/>
    </location>
</feature>
<protein>
    <submittedName>
        <fullName evidence="3">Uncharacterized protein</fullName>
    </submittedName>
</protein>
<dbReference type="Proteomes" id="UP000178129">
    <property type="component" value="Unassembled WGS sequence"/>
</dbReference>
<gene>
    <name evidence="3" type="ORF">RCO7_06525</name>
</gene>